<dbReference type="PANTHER" id="PTHR35569:SF1">
    <property type="entry name" value="CYANAMIDE HYDRATASE DDI2-RELATED"/>
    <property type="match status" value="1"/>
</dbReference>
<dbReference type="PANTHER" id="PTHR35569">
    <property type="entry name" value="CYANAMIDE HYDRATASE DDI2-RELATED"/>
    <property type="match status" value="1"/>
</dbReference>
<dbReference type="InterPro" id="IPR003607">
    <property type="entry name" value="HD/PDEase_dom"/>
</dbReference>
<dbReference type="CDD" id="cd00077">
    <property type="entry name" value="HDc"/>
    <property type="match status" value="1"/>
</dbReference>
<dbReference type="OrthoDB" id="409121at2759"/>
<accession>A0A9P4H194</accession>
<proteinExistence type="predicted"/>
<dbReference type="PROSITE" id="PS51831">
    <property type="entry name" value="HD"/>
    <property type="match status" value="1"/>
</dbReference>
<keyword evidence="3" id="KW-1185">Reference proteome</keyword>
<dbReference type="InterPro" id="IPR006674">
    <property type="entry name" value="HD_domain"/>
</dbReference>
<evidence type="ECO:0000313" key="3">
    <source>
        <dbReference type="Proteomes" id="UP000799777"/>
    </source>
</evidence>
<evidence type="ECO:0000313" key="2">
    <source>
        <dbReference type="EMBL" id="KAF2026423.1"/>
    </source>
</evidence>
<dbReference type="InterPro" id="IPR017771">
    <property type="entry name" value="Cyanamide_hydratase_HD"/>
</dbReference>
<dbReference type="AlphaFoldDB" id="A0A9P4H194"/>
<protein>
    <submittedName>
        <fullName evidence="2">Cyanamide hydratase</fullName>
    </submittedName>
</protein>
<dbReference type="EMBL" id="ML978244">
    <property type="protein sequence ID" value="KAF2026423.1"/>
    <property type="molecule type" value="Genomic_DNA"/>
</dbReference>
<gene>
    <name evidence="2" type="ORF">EK21DRAFT_103291</name>
</gene>
<dbReference type="SUPFAM" id="SSF109604">
    <property type="entry name" value="HD-domain/PDEase-like"/>
    <property type="match status" value="1"/>
</dbReference>
<evidence type="ECO:0000259" key="1">
    <source>
        <dbReference type="PROSITE" id="PS51831"/>
    </source>
</evidence>
<dbReference type="NCBIfam" id="TIGR03401">
    <property type="entry name" value="cyanamide_fam"/>
    <property type="match status" value="1"/>
</dbReference>
<sequence>MSDTNAELHANGWTAVPRSFQKSLADVDKNRHADLSVSDAKPPSSDIAKRTKQFAKEQLPEKTFNHSMRVWYYGCAIVQTHLPHLKPLLETYYLTCLLHDLGTTEENIHGTRISFEYYGSFKALSFLRDSGASKDQAEAVSEAIIRHADLGETGTLTTLGMLIQLSTVFDNVGLNPHLISKSTISNVVAAYPRKQWSSCFAAAMAEEMELKPWCHTTANEGFVETVLGNELMEEFDG</sequence>
<comment type="caution">
    <text evidence="2">The sequence shown here is derived from an EMBL/GenBank/DDBJ whole genome shotgun (WGS) entry which is preliminary data.</text>
</comment>
<dbReference type="Gene3D" id="1.10.3210.10">
    <property type="entry name" value="Hypothetical protein af1432"/>
    <property type="match status" value="1"/>
</dbReference>
<organism evidence="2 3">
    <name type="scientific">Setomelanomma holmii</name>
    <dbReference type="NCBI Taxonomy" id="210430"/>
    <lineage>
        <taxon>Eukaryota</taxon>
        <taxon>Fungi</taxon>
        <taxon>Dikarya</taxon>
        <taxon>Ascomycota</taxon>
        <taxon>Pezizomycotina</taxon>
        <taxon>Dothideomycetes</taxon>
        <taxon>Pleosporomycetidae</taxon>
        <taxon>Pleosporales</taxon>
        <taxon>Pleosporineae</taxon>
        <taxon>Phaeosphaeriaceae</taxon>
        <taxon>Setomelanomma</taxon>
    </lineage>
</organism>
<feature type="domain" description="HD" evidence="1">
    <location>
        <begin position="63"/>
        <end position="172"/>
    </location>
</feature>
<reference evidence="2" key="1">
    <citation type="journal article" date="2020" name="Stud. Mycol.">
        <title>101 Dothideomycetes genomes: a test case for predicting lifestyles and emergence of pathogens.</title>
        <authorList>
            <person name="Haridas S."/>
            <person name="Albert R."/>
            <person name="Binder M."/>
            <person name="Bloem J."/>
            <person name="Labutti K."/>
            <person name="Salamov A."/>
            <person name="Andreopoulos B."/>
            <person name="Baker S."/>
            <person name="Barry K."/>
            <person name="Bills G."/>
            <person name="Bluhm B."/>
            <person name="Cannon C."/>
            <person name="Castanera R."/>
            <person name="Culley D."/>
            <person name="Daum C."/>
            <person name="Ezra D."/>
            <person name="Gonzalez J."/>
            <person name="Henrissat B."/>
            <person name="Kuo A."/>
            <person name="Liang C."/>
            <person name="Lipzen A."/>
            <person name="Lutzoni F."/>
            <person name="Magnuson J."/>
            <person name="Mondo S."/>
            <person name="Nolan M."/>
            <person name="Ohm R."/>
            <person name="Pangilinan J."/>
            <person name="Park H.-J."/>
            <person name="Ramirez L."/>
            <person name="Alfaro M."/>
            <person name="Sun H."/>
            <person name="Tritt A."/>
            <person name="Yoshinaga Y."/>
            <person name="Zwiers L.-H."/>
            <person name="Turgeon B."/>
            <person name="Goodwin S."/>
            <person name="Spatafora J."/>
            <person name="Crous P."/>
            <person name="Grigoriev I."/>
        </authorList>
    </citation>
    <scope>NUCLEOTIDE SEQUENCE</scope>
    <source>
        <strain evidence="2">CBS 110217</strain>
    </source>
</reference>
<name>A0A9P4H194_9PLEO</name>
<dbReference type="Proteomes" id="UP000799777">
    <property type="component" value="Unassembled WGS sequence"/>
</dbReference>